<gene>
    <name evidence="8" type="ORF">FCC1311_050332</name>
</gene>
<dbReference type="InParanoid" id="A0A2R5GCW0"/>
<feature type="transmembrane region" description="Helical" evidence="7">
    <location>
        <begin position="132"/>
        <end position="153"/>
    </location>
</feature>
<feature type="transmembrane region" description="Helical" evidence="7">
    <location>
        <begin position="428"/>
        <end position="455"/>
    </location>
</feature>
<dbReference type="OrthoDB" id="10261753at2759"/>
<evidence type="ECO:0000256" key="5">
    <source>
        <dbReference type="ARBA" id="ARBA00022989"/>
    </source>
</evidence>
<evidence type="ECO:0000256" key="4">
    <source>
        <dbReference type="ARBA" id="ARBA00022692"/>
    </source>
</evidence>
<name>A0A2R5GCW0_9STRA</name>
<dbReference type="PANTHER" id="PTHR10332:SF88">
    <property type="entry name" value="EQUILIBRATIVE NUCLEOSIDE TRANSPORTER 1, ISOFORM A"/>
    <property type="match status" value="1"/>
</dbReference>
<evidence type="ECO:0000256" key="7">
    <source>
        <dbReference type="SAM" id="Phobius"/>
    </source>
</evidence>
<evidence type="ECO:0000256" key="2">
    <source>
        <dbReference type="ARBA" id="ARBA00007965"/>
    </source>
</evidence>
<dbReference type="GO" id="GO:0005886">
    <property type="term" value="C:plasma membrane"/>
    <property type="evidence" value="ECO:0007669"/>
    <property type="project" value="TreeGrafter"/>
</dbReference>
<accession>A0A2R5GCW0</accession>
<evidence type="ECO:0000313" key="9">
    <source>
        <dbReference type="Proteomes" id="UP000241890"/>
    </source>
</evidence>
<feature type="transmembrane region" description="Helical" evidence="7">
    <location>
        <begin position="330"/>
        <end position="349"/>
    </location>
</feature>
<dbReference type="InterPro" id="IPR002259">
    <property type="entry name" value="Eqnu_transpt"/>
</dbReference>
<comment type="similarity">
    <text evidence="2">Belongs to the SLC29A/ENT transporter (TC 2.A.57) family.</text>
</comment>
<sequence length="457" mass="48947">MDEALFFTMGVGSLFPWNAFITESSYFSRRFQGTSYVSTFESGFGVAYNLSNVLSLLLLLLVQKYMTERMLIVAPFVGTGIVFCATALLTLVDISVDALFYATTATVLLAGIMAAPMISGVAGLAARFRKSCASAFFSGQAFGGVVASVSSLVTSGVAPQPSDFCNATALFESEANLSLAARLSAKHPFVVDWSAFSYFTIAAAVCFISVAAYMAVKSRQGQNIVPTFGVGLGGTGNGSTEEDVDDDEEEDEDGYALLQPDIQMEAGDDDDDEVVMLEVVSGSQELNSALLDSNILLTFLVTLSLFPALTAQTYSRRECAPGSSRFWNDLFVPSLFLCFNGADLLGRLLQGRWQPFSGRGLMFLALSRCIFWPLFFFQHIRGSRLDPVLGSDLFPIATSLACGFTNGFVGTASMVNAQLSVPMVHRDLASTIATICLTIGLTIGSTSSYLSVYIVQG</sequence>
<feature type="transmembrane region" description="Helical" evidence="7">
    <location>
        <begin position="393"/>
        <end position="416"/>
    </location>
</feature>
<dbReference type="PANTHER" id="PTHR10332">
    <property type="entry name" value="EQUILIBRATIVE NUCLEOSIDE TRANSPORTER"/>
    <property type="match status" value="1"/>
</dbReference>
<dbReference type="GO" id="GO:0015205">
    <property type="term" value="F:nucleobase transmembrane transporter activity"/>
    <property type="evidence" value="ECO:0007669"/>
    <property type="project" value="TreeGrafter"/>
</dbReference>
<evidence type="ECO:0000256" key="1">
    <source>
        <dbReference type="ARBA" id="ARBA00004141"/>
    </source>
</evidence>
<feature type="transmembrane region" description="Helical" evidence="7">
    <location>
        <begin position="71"/>
        <end position="92"/>
    </location>
</feature>
<dbReference type="Proteomes" id="UP000241890">
    <property type="component" value="Unassembled WGS sequence"/>
</dbReference>
<keyword evidence="9" id="KW-1185">Reference proteome</keyword>
<keyword evidence="4 7" id="KW-0812">Transmembrane</keyword>
<dbReference type="Pfam" id="PF01733">
    <property type="entry name" value="Nucleoside_tran"/>
    <property type="match status" value="1"/>
</dbReference>
<dbReference type="GO" id="GO:0034257">
    <property type="term" value="F:nicotinamide riboside transmembrane transporter activity"/>
    <property type="evidence" value="ECO:0007669"/>
    <property type="project" value="TreeGrafter"/>
</dbReference>
<comment type="subcellular location">
    <subcellularLocation>
        <location evidence="1">Membrane</location>
        <topology evidence="1">Multi-pass membrane protein</topology>
    </subcellularLocation>
</comment>
<proteinExistence type="inferred from homology"/>
<feature type="transmembrane region" description="Helical" evidence="7">
    <location>
        <begin position="45"/>
        <end position="62"/>
    </location>
</feature>
<feature type="transmembrane region" description="Helical" evidence="7">
    <location>
        <begin position="289"/>
        <end position="310"/>
    </location>
</feature>
<evidence type="ECO:0000256" key="3">
    <source>
        <dbReference type="ARBA" id="ARBA00022448"/>
    </source>
</evidence>
<dbReference type="PIRSF" id="PIRSF016379">
    <property type="entry name" value="ENT"/>
    <property type="match status" value="1"/>
</dbReference>
<evidence type="ECO:0000256" key="6">
    <source>
        <dbReference type="ARBA" id="ARBA00023136"/>
    </source>
</evidence>
<dbReference type="EMBL" id="BEYU01000049">
    <property type="protein sequence ID" value="GBG28812.1"/>
    <property type="molecule type" value="Genomic_DNA"/>
</dbReference>
<comment type="caution">
    <text evidence="8">The sequence shown here is derived from an EMBL/GenBank/DDBJ whole genome shotgun (WGS) entry which is preliminary data.</text>
</comment>
<feature type="transmembrane region" description="Helical" evidence="7">
    <location>
        <begin position="361"/>
        <end position="381"/>
    </location>
</feature>
<protein>
    <submittedName>
        <fullName evidence="8">Equilibrative nucleoside transporter 1</fullName>
    </submittedName>
</protein>
<keyword evidence="6 7" id="KW-0472">Membrane</keyword>
<feature type="transmembrane region" description="Helical" evidence="7">
    <location>
        <begin position="98"/>
        <end position="125"/>
    </location>
</feature>
<keyword evidence="3" id="KW-0813">Transport</keyword>
<keyword evidence="5 7" id="KW-1133">Transmembrane helix</keyword>
<dbReference type="AlphaFoldDB" id="A0A2R5GCW0"/>
<feature type="transmembrane region" description="Helical" evidence="7">
    <location>
        <begin position="195"/>
        <end position="216"/>
    </location>
</feature>
<reference evidence="8 9" key="1">
    <citation type="submission" date="2017-12" db="EMBL/GenBank/DDBJ databases">
        <title>Sequencing, de novo assembly and annotation of complete genome of a new Thraustochytrid species, strain FCC1311.</title>
        <authorList>
            <person name="Sedici K."/>
            <person name="Godart F."/>
            <person name="Aiese Cigliano R."/>
            <person name="Sanseverino W."/>
            <person name="Barakat M."/>
            <person name="Ortet P."/>
            <person name="Marechal E."/>
            <person name="Cagnac O."/>
            <person name="Amato A."/>
        </authorList>
    </citation>
    <scope>NUCLEOTIDE SEQUENCE [LARGE SCALE GENOMIC DNA]</scope>
</reference>
<evidence type="ECO:0000313" key="8">
    <source>
        <dbReference type="EMBL" id="GBG28812.1"/>
    </source>
</evidence>
<organism evidence="8 9">
    <name type="scientific">Hondaea fermentalgiana</name>
    <dbReference type="NCBI Taxonomy" id="2315210"/>
    <lineage>
        <taxon>Eukaryota</taxon>
        <taxon>Sar</taxon>
        <taxon>Stramenopiles</taxon>
        <taxon>Bigyra</taxon>
        <taxon>Labyrinthulomycetes</taxon>
        <taxon>Thraustochytrida</taxon>
        <taxon>Thraustochytriidae</taxon>
        <taxon>Hondaea</taxon>
    </lineage>
</organism>